<evidence type="ECO:0000313" key="3">
    <source>
        <dbReference type="Proteomes" id="UP000006562"/>
    </source>
</evidence>
<dbReference type="Proteomes" id="UP000006562">
    <property type="component" value="Chromosome"/>
</dbReference>
<feature type="compositionally biased region" description="Low complexity" evidence="1">
    <location>
        <begin position="46"/>
        <end position="58"/>
    </location>
</feature>
<reference evidence="3" key="2">
    <citation type="journal article" date="2011" name="J. Biotechnol.">
        <title>Genome sequence of B. amyloliquefaciens type strain DSM7(T) reveals differences to plant-associated B. amyloliquefaciens FZB42.</title>
        <authorList>
            <person name="Ruckert C."/>
            <person name="Blom J."/>
            <person name="Chen X."/>
            <person name="Reva O."/>
            <person name="Borriss R."/>
        </authorList>
    </citation>
    <scope>NUCLEOTIDE SEQUENCE [LARGE SCALE GENOMIC DNA]</scope>
    <source>
        <strain evidence="3">DSM 7</strain>
    </source>
</reference>
<feature type="region of interest" description="Disordered" evidence="1">
    <location>
        <begin position="29"/>
        <end position="66"/>
    </location>
</feature>
<name>A0A9P1NH82_BACAS</name>
<dbReference type="KEGG" id="bao:BAMF_0944"/>
<evidence type="ECO:0000256" key="1">
    <source>
        <dbReference type="SAM" id="MobiDB-lite"/>
    </source>
</evidence>
<dbReference type="RefSeq" id="WP_013351565.1">
    <property type="nucleotide sequence ID" value="NC_014551.1"/>
</dbReference>
<keyword evidence="3" id="KW-1185">Reference proteome</keyword>
<proteinExistence type="predicted"/>
<protein>
    <recommendedName>
        <fullName evidence="4">Collagen-like protein</fullName>
    </recommendedName>
</protein>
<dbReference type="EMBL" id="FN597644">
    <property type="protein sequence ID" value="CBI42070.1"/>
    <property type="molecule type" value="Genomic_DNA"/>
</dbReference>
<organism evidence="2 3">
    <name type="scientific">Bacillus amyloliquefaciens (strain ATCC 23350 / DSM 7 / BCRC 11601 / CCUG 28519 / NBRC 15535 / NRRL B-14393 / F)</name>
    <dbReference type="NCBI Taxonomy" id="692420"/>
    <lineage>
        <taxon>Bacteria</taxon>
        <taxon>Bacillati</taxon>
        <taxon>Bacillota</taxon>
        <taxon>Bacilli</taxon>
        <taxon>Bacillales</taxon>
        <taxon>Bacillaceae</taxon>
        <taxon>Bacillus</taxon>
        <taxon>Bacillus amyloliquefaciens group</taxon>
    </lineage>
</organism>
<dbReference type="AlphaFoldDB" id="A0A9P1NH82"/>
<evidence type="ECO:0000313" key="2">
    <source>
        <dbReference type="EMBL" id="CBI42070.1"/>
    </source>
</evidence>
<accession>A0A9P1NH82</accession>
<dbReference type="Gene3D" id="1.20.5.320">
    <property type="entry name" value="6-Phosphogluconate Dehydrogenase, domain 3"/>
    <property type="match status" value="1"/>
</dbReference>
<reference evidence="2 3" key="1">
    <citation type="journal article" date="2011" name="Int. J. Syst. Evol. Microbiol.">
        <title>Relationship of Bacillus amyloliquefaciens clades associated with strains DSM 7T and FZB42T: a proposal for Bacillus amyloliquefaciens subsp. amyloliquefaciens subsp. nov. and Bacillus amyloliquefaciens subsp. plantarum subsp. nov. based on complete genome sequence comparisons.</title>
        <authorList>
            <person name="Borriss R."/>
            <person name="Chen X.H."/>
            <person name="Rueckert C."/>
            <person name="Blom J."/>
            <person name="Becker A."/>
            <person name="Baumgarth B."/>
            <person name="Fan B."/>
            <person name="Pukall R."/>
            <person name="Schumann P."/>
            <person name="Sproer C."/>
            <person name="Junge H."/>
            <person name="Vater J."/>
            <person name="Puhler A."/>
            <person name="Klenk H.P."/>
        </authorList>
    </citation>
    <scope>NUCLEOTIDE SEQUENCE [LARGE SCALE GENOMIC DNA]</scope>
    <source>
        <strain evidence="3">DSM 7</strain>
    </source>
</reference>
<gene>
    <name evidence="2" type="primary">p022</name>
    <name evidence="2" type="ordered locus">BAMF_0944</name>
</gene>
<evidence type="ECO:0008006" key="4">
    <source>
        <dbReference type="Google" id="ProtNLM"/>
    </source>
</evidence>
<sequence length="84" mass="8612">MAITDDQKRRLNESMPVANDLKLGDIIQELQEGGGTAGPKGDKGDTGPQGPKGDTGPKGADGFGTKAQYDDIIARLKALEGAGS</sequence>